<dbReference type="OrthoDB" id="9798407at2"/>
<keyword evidence="2" id="KW-0413">Isomerase</keyword>
<evidence type="ECO:0000313" key="2">
    <source>
        <dbReference type="EMBL" id="TAI47745.1"/>
    </source>
</evidence>
<dbReference type="PANTHER" id="PTHR12110:SF41">
    <property type="entry name" value="INOSOSE DEHYDRATASE"/>
    <property type="match status" value="1"/>
</dbReference>
<dbReference type="InterPro" id="IPR013022">
    <property type="entry name" value="Xyl_isomerase-like_TIM-brl"/>
</dbReference>
<dbReference type="AlphaFoldDB" id="A0A4Q8QBM0"/>
<gene>
    <name evidence="2" type="ORF">EW142_13890</name>
</gene>
<dbReference type="InterPro" id="IPR050312">
    <property type="entry name" value="IolE/XylAMocC-like"/>
</dbReference>
<dbReference type="RefSeq" id="WP_130614821.1">
    <property type="nucleotide sequence ID" value="NZ_SGIU01000002.1"/>
</dbReference>
<name>A0A4Q8QBM0_9FLAO</name>
<evidence type="ECO:0000313" key="3">
    <source>
        <dbReference type="Proteomes" id="UP000291981"/>
    </source>
</evidence>
<keyword evidence="3" id="KW-1185">Reference proteome</keyword>
<dbReference type="Pfam" id="PF01261">
    <property type="entry name" value="AP_endonuc_2"/>
    <property type="match status" value="1"/>
</dbReference>
<organism evidence="2 3">
    <name type="scientific">Flagellimonas allohymeniacidonis</name>
    <dbReference type="NCBI Taxonomy" id="2517819"/>
    <lineage>
        <taxon>Bacteria</taxon>
        <taxon>Pseudomonadati</taxon>
        <taxon>Bacteroidota</taxon>
        <taxon>Flavobacteriia</taxon>
        <taxon>Flavobacteriales</taxon>
        <taxon>Flavobacteriaceae</taxon>
        <taxon>Flagellimonas</taxon>
    </lineage>
</organism>
<reference evidence="2 3" key="1">
    <citation type="submission" date="2019-02" db="EMBL/GenBank/DDBJ databases">
        <title>Draft genome sequence of Muricauda sp. 176CP4-71.</title>
        <authorList>
            <person name="Park J.-S."/>
        </authorList>
    </citation>
    <scope>NUCLEOTIDE SEQUENCE [LARGE SCALE GENOMIC DNA]</scope>
    <source>
        <strain evidence="2 3">176CP4-71</strain>
    </source>
</reference>
<protein>
    <submittedName>
        <fullName evidence="2">Sugar phosphate isomerase/epimerase</fullName>
    </submittedName>
</protein>
<comment type="caution">
    <text evidence="2">The sequence shown here is derived from an EMBL/GenBank/DDBJ whole genome shotgun (WGS) entry which is preliminary data.</text>
</comment>
<dbReference type="InterPro" id="IPR036237">
    <property type="entry name" value="Xyl_isomerase-like_sf"/>
</dbReference>
<accession>A0A4Q8QBM0</accession>
<proteinExistence type="predicted"/>
<dbReference type="Proteomes" id="UP000291981">
    <property type="component" value="Unassembled WGS sequence"/>
</dbReference>
<dbReference type="EMBL" id="SGIU01000002">
    <property type="protein sequence ID" value="TAI47745.1"/>
    <property type="molecule type" value="Genomic_DNA"/>
</dbReference>
<sequence length="324" mass="37072">MKRREALKNTMFGVSALALASSFTKFNDLMISQNLEEKIALGVQLFTVPKMVDKDFKGTLQLISELGYKEVELFGPYPFSAQEAKDAWNQFKPMLGLENDAFYGYSIEETAQLLKDSGLSVPSMHTDFITLRKELDKMLDEVAKLEIKYLVLPAIQEEKNTLDHYKRFVEEFNGFGEKMSPYGIQFVYHNHGYEHVERDGKIPMHYLLQNTNSDYVKFELDIFWMQAAGADPIQFLKDYPTHYKMLHLKDASQEFRFSGDGGSPEQWMAGFPLMSDPGDGVYDIAGIIKQAKASGVEHYYLERDIAPNPEETLKNSFKNLSELS</sequence>
<dbReference type="GO" id="GO:0016853">
    <property type="term" value="F:isomerase activity"/>
    <property type="evidence" value="ECO:0007669"/>
    <property type="project" value="UniProtKB-KW"/>
</dbReference>
<feature type="domain" description="Xylose isomerase-like TIM barrel" evidence="1">
    <location>
        <begin position="61"/>
        <end position="317"/>
    </location>
</feature>
<dbReference type="SUPFAM" id="SSF51658">
    <property type="entry name" value="Xylose isomerase-like"/>
    <property type="match status" value="1"/>
</dbReference>
<evidence type="ECO:0000259" key="1">
    <source>
        <dbReference type="Pfam" id="PF01261"/>
    </source>
</evidence>
<dbReference type="Gene3D" id="3.20.20.150">
    <property type="entry name" value="Divalent-metal-dependent TIM barrel enzymes"/>
    <property type="match status" value="1"/>
</dbReference>
<dbReference type="PANTHER" id="PTHR12110">
    <property type="entry name" value="HYDROXYPYRUVATE ISOMERASE"/>
    <property type="match status" value="1"/>
</dbReference>